<dbReference type="EMBL" id="KI913145">
    <property type="protein sequence ID" value="ETV74257.1"/>
    <property type="molecule type" value="Genomic_DNA"/>
</dbReference>
<name>W4G3H0_APHAT</name>
<dbReference type="RefSeq" id="XP_009836363.1">
    <property type="nucleotide sequence ID" value="XM_009838061.1"/>
</dbReference>
<accession>W4G3H0</accession>
<evidence type="ECO:0000313" key="1">
    <source>
        <dbReference type="EMBL" id="ETV74257.1"/>
    </source>
</evidence>
<reference evidence="1" key="1">
    <citation type="submission" date="2013-12" db="EMBL/GenBank/DDBJ databases">
        <title>The Genome Sequence of Aphanomyces astaci APO3.</title>
        <authorList>
            <consortium name="The Broad Institute Genomics Platform"/>
            <person name="Russ C."/>
            <person name="Tyler B."/>
            <person name="van West P."/>
            <person name="Dieguez-Uribeondo J."/>
            <person name="Young S.K."/>
            <person name="Zeng Q."/>
            <person name="Gargeya S."/>
            <person name="Fitzgerald M."/>
            <person name="Abouelleil A."/>
            <person name="Alvarado L."/>
            <person name="Chapman S.B."/>
            <person name="Gainer-Dewar J."/>
            <person name="Goldberg J."/>
            <person name="Griggs A."/>
            <person name="Gujja S."/>
            <person name="Hansen M."/>
            <person name="Howarth C."/>
            <person name="Imamovic A."/>
            <person name="Ireland A."/>
            <person name="Larimer J."/>
            <person name="McCowan C."/>
            <person name="Murphy C."/>
            <person name="Pearson M."/>
            <person name="Poon T.W."/>
            <person name="Priest M."/>
            <person name="Roberts A."/>
            <person name="Saif S."/>
            <person name="Shea T."/>
            <person name="Sykes S."/>
            <person name="Wortman J."/>
            <person name="Nusbaum C."/>
            <person name="Birren B."/>
        </authorList>
    </citation>
    <scope>NUCLEOTIDE SEQUENCE [LARGE SCALE GENOMIC DNA]</scope>
    <source>
        <strain evidence="1">APO3</strain>
    </source>
</reference>
<dbReference type="VEuPathDB" id="FungiDB:H257_11191"/>
<dbReference type="GeneID" id="20813187"/>
<proteinExistence type="predicted"/>
<sequence length="154" mass="17384">MDLALCPGDHTPSRLSCLKPIWVVKTRSLTKGDVSGRPPTPPDYGTPPYAATTWSPQDTTDWLEAAVQNLYDILYTSAKIKWGETSQTRKAVDRAVAIRCTNRCTAQLRHLLRIHEAATPIGAEYIRLAHMVEWPKWIRNPNLLPSTCWHRLAP</sequence>
<organism evidence="1">
    <name type="scientific">Aphanomyces astaci</name>
    <name type="common">Crayfish plague agent</name>
    <dbReference type="NCBI Taxonomy" id="112090"/>
    <lineage>
        <taxon>Eukaryota</taxon>
        <taxon>Sar</taxon>
        <taxon>Stramenopiles</taxon>
        <taxon>Oomycota</taxon>
        <taxon>Saprolegniomycetes</taxon>
        <taxon>Saprolegniales</taxon>
        <taxon>Verrucalvaceae</taxon>
        <taxon>Aphanomyces</taxon>
    </lineage>
</organism>
<protein>
    <submittedName>
        <fullName evidence="1">Uncharacterized protein</fullName>
    </submittedName>
</protein>
<dbReference type="AlphaFoldDB" id="W4G3H0"/>
<gene>
    <name evidence="1" type="ORF">H257_11191</name>
</gene>